<dbReference type="Pfam" id="PF05768">
    <property type="entry name" value="Glrx-like"/>
    <property type="match status" value="1"/>
</dbReference>
<protein>
    <submittedName>
        <fullName evidence="1">Glutaredoxin family protein</fullName>
    </submittedName>
</protein>
<dbReference type="Gene3D" id="3.40.30.10">
    <property type="entry name" value="Glutaredoxin"/>
    <property type="match status" value="1"/>
</dbReference>
<comment type="caution">
    <text evidence="1">The sequence shown here is derived from an EMBL/GenBank/DDBJ whole genome shotgun (WGS) entry which is preliminary data.</text>
</comment>
<gene>
    <name evidence="1" type="ORF">GCM10009831_03430</name>
</gene>
<reference evidence="1 2" key="1">
    <citation type="journal article" date="2019" name="Int. J. Syst. Evol. Microbiol.">
        <title>The Global Catalogue of Microorganisms (GCM) 10K type strain sequencing project: providing services to taxonomists for standard genome sequencing and annotation.</title>
        <authorList>
            <consortium name="The Broad Institute Genomics Platform"/>
            <consortium name="The Broad Institute Genome Sequencing Center for Infectious Disease"/>
            <person name="Wu L."/>
            <person name="Ma J."/>
        </authorList>
    </citation>
    <scope>NUCLEOTIDE SEQUENCE [LARGE SCALE GENOMIC DNA]</scope>
    <source>
        <strain evidence="1 2">JCM 16002</strain>
    </source>
</reference>
<name>A0ABN2I4N8_9ACTN</name>
<organism evidence="1 2">
    <name type="scientific">Dietzia cercidiphylli</name>
    <dbReference type="NCBI Taxonomy" id="498199"/>
    <lineage>
        <taxon>Bacteria</taxon>
        <taxon>Bacillati</taxon>
        <taxon>Actinomycetota</taxon>
        <taxon>Actinomycetes</taxon>
        <taxon>Mycobacteriales</taxon>
        <taxon>Dietziaceae</taxon>
        <taxon>Dietzia</taxon>
    </lineage>
</organism>
<accession>A0ABN2I4N8</accession>
<keyword evidence="2" id="KW-1185">Reference proteome</keyword>
<evidence type="ECO:0000313" key="2">
    <source>
        <dbReference type="Proteomes" id="UP001500383"/>
    </source>
</evidence>
<dbReference type="InterPro" id="IPR036249">
    <property type="entry name" value="Thioredoxin-like_sf"/>
</dbReference>
<dbReference type="InterPro" id="IPR008554">
    <property type="entry name" value="Glutaredoxin-like"/>
</dbReference>
<dbReference type="SUPFAM" id="SSF52833">
    <property type="entry name" value="Thioredoxin-like"/>
    <property type="match status" value="1"/>
</dbReference>
<dbReference type="Proteomes" id="UP001500383">
    <property type="component" value="Unassembled WGS sequence"/>
</dbReference>
<dbReference type="EMBL" id="BAAAQG010000003">
    <property type="protein sequence ID" value="GAA1698591.1"/>
    <property type="molecule type" value="Genomic_DNA"/>
</dbReference>
<evidence type="ECO:0000313" key="1">
    <source>
        <dbReference type="EMBL" id="GAA1698591.1"/>
    </source>
</evidence>
<proteinExistence type="predicted"/>
<sequence>MGHYQGMVHTVTLLTREGCGSCVRVHGQLVPLCATAHARLEVVDVDRAADPELAVEYGDRLPVVLVDGAEHSCWEVDDDELAADLAAPEPFRGWE</sequence>